<feature type="domain" description="DNA mitochondrial polymerase exonuclease" evidence="1">
    <location>
        <begin position="25"/>
        <end position="54"/>
    </location>
</feature>
<organism evidence="2 3">
    <name type="scientific">Boletus edulis BED1</name>
    <dbReference type="NCBI Taxonomy" id="1328754"/>
    <lineage>
        <taxon>Eukaryota</taxon>
        <taxon>Fungi</taxon>
        <taxon>Dikarya</taxon>
        <taxon>Basidiomycota</taxon>
        <taxon>Agaricomycotina</taxon>
        <taxon>Agaricomycetes</taxon>
        <taxon>Agaricomycetidae</taxon>
        <taxon>Boletales</taxon>
        <taxon>Boletineae</taxon>
        <taxon>Boletaceae</taxon>
        <taxon>Boletoideae</taxon>
        <taxon>Boletus</taxon>
    </lineage>
</organism>
<reference evidence="2" key="1">
    <citation type="submission" date="2019-10" db="EMBL/GenBank/DDBJ databases">
        <authorList>
            <consortium name="DOE Joint Genome Institute"/>
            <person name="Kuo A."/>
            <person name="Miyauchi S."/>
            <person name="Kiss E."/>
            <person name="Drula E."/>
            <person name="Kohler A."/>
            <person name="Sanchez-Garcia M."/>
            <person name="Andreopoulos B."/>
            <person name="Barry K.W."/>
            <person name="Bonito G."/>
            <person name="Buee M."/>
            <person name="Carver A."/>
            <person name="Chen C."/>
            <person name="Cichocki N."/>
            <person name="Clum A."/>
            <person name="Culley D."/>
            <person name="Crous P.W."/>
            <person name="Fauchery L."/>
            <person name="Girlanda M."/>
            <person name="Hayes R."/>
            <person name="Keri Z."/>
            <person name="LaButti K."/>
            <person name="Lipzen A."/>
            <person name="Lombard V."/>
            <person name="Magnuson J."/>
            <person name="Maillard F."/>
            <person name="Morin E."/>
            <person name="Murat C."/>
            <person name="Nolan M."/>
            <person name="Ohm R."/>
            <person name="Pangilinan J."/>
            <person name="Pereira M."/>
            <person name="Perotto S."/>
            <person name="Peter M."/>
            <person name="Riley R."/>
            <person name="Sitrit Y."/>
            <person name="Stielow B."/>
            <person name="Szollosi G."/>
            <person name="Zifcakova L."/>
            <person name="Stursova M."/>
            <person name="Spatafora J.W."/>
            <person name="Tedersoo L."/>
            <person name="Vaario L.-M."/>
            <person name="Yamada A."/>
            <person name="Yan M."/>
            <person name="Wang P."/>
            <person name="Xu J."/>
            <person name="Bruns T."/>
            <person name="Baldrian P."/>
            <person name="Vilgalys R."/>
            <person name="Henrissat B."/>
            <person name="Grigoriev I.V."/>
            <person name="Hibbett D."/>
            <person name="Nagy L.G."/>
            <person name="Martin F.M."/>
        </authorList>
    </citation>
    <scope>NUCLEOTIDE SEQUENCE</scope>
    <source>
        <strain evidence="2">BED1</strain>
    </source>
</reference>
<sequence>MTCTPNTTVNLSRCSCLMSRQSPPNHLYAVLTCAASEHAWYFWISPRLLGETEDSKFNT</sequence>
<evidence type="ECO:0000313" key="3">
    <source>
        <dbReference type="Proteomes" id="UP001194468"/>
    </source>
</evidence>
<dbReference type="AlphaFoldDB" id="A0AAD4BEG2"/>
<dbReference type="Pfam" id="PF18136">
    <property type="entry name" value="DNApol_Exo"/>
    <property type="match status" value="1"/>
</dbReference>
<proteinExistence type="predicted"/>
<dbReference type="Proteomes" id="UP001194468">
    <property type="component" value="Unassembled WGS sequence"/>
</dbReference>
<gene>
    <name evidence="2" type="ORF">L210DRAFT_2141780</name>
</gene>
<dbReference type="InterPro" id="IPR041336">
    <property type="entry name" value="DNApol_Exo"/>
</dbReference>
<protein>
    <recommendedName>
        <fullName evidence="1">DNA mitochondrial polymerase exonuclease domain-containing protein</fullName>
    </recommendedName>
</protein>
<comment type="caution">
    <text evidence="2">The sequence shown here is derived from an EMBL/GenBank/DDBJ whole genome shotgun (WGS) entry which is preliminary data.</text>
</comment>
<dbReference type="Gene3D" id="3.30.420.390">
    <property type="match status" value="1"/>
</dbReference>
<dbReference type="EMBL" id="WHUW01000116">
    <property type="protein sequence ID" value="KAF8423453.1"/>
    <property type="molecule type" value="Genomic_DNA"/>
</dbReference>
<keyword evidence="3" id="KW-1185">Reference proteome</keyword>
<evidence type="ECO:0000313" key="2">
    <source>
        <dbReference type="EMBL" id="KAF8423453.1"/>
    </source>
</evidence>
<evidence type="ECO:0000259" key="1">
    <source>
        <dbReference type="Pfam" id="PF18136"/>
    </source>
</evidence>
<accession>A0AAD4BEG2</accession>
<reference evidence="2" key="2">
    <citation type="journal article" date="2020" name="Nat. Commun.">
        <title>Large-scale genome sequencing of mycorrhizal fungi provides insights into the early evolution of symbiotic traits.</title>
        <authorList>
            <person name="Miyauchi S."/>
            <person name="Kiss E."/>
            <person name="Kuo A."/>
            <person name="Drula E."/>
            <person name="Kohler A."/>
            <person name="Sanchez-Garcia M."/>
            <person name="Morin E."/>
            <person name="Andreopoulos B."/>
            <person name="Barry K.W."/>
            <person name="Bonito G."/>
            <person name="Buee M."/>
            <person name="Carver A."/>
            <person name="Chen C."/>
            <person name="Cichocki N."/>
            <person name="Clum A."/>
            <person name="Culley D."/>
            <person name="Crous P.W."/>
            <person name="Fauchery L."/>
            <person name="Girlanda M."/>
            <person name="Hayes R.D."/>
            <person name="Keri Z."/>
            <person name="LaButti K."/>
            <person name="Lipzen A."/>
            <person name="Lombard V."/>
            <person name="Magnuson J."/>
            <person name="Maillard F."/>
            <person name="Murat C."/>
            <person name="Nolan M."/>
            <person name="Ohm R.A."/>
            <person name="Pangilinan J."/>
            <person name="Pereira M.F."/>
            <person name="Perotto S."/>
            <person name="Peter M."/>
            <person name="Pfister S."/>
            <person name="Riley R."/>
            <person name="Sitrit Y."/>
            <person name="Stielow J.B."/>
            <person name="Szollosi G."/>
            <person name="Zifcakova L."/>
            <person name="Stursova M."/>
            <person name="Spatafora J.W."/>
            <person name="Tedersoo L."/>
            <person name="Vaario L.M."/>
            <person name="Yamada A."/>
            <person name="Yan M."/>
            <person name="Wang P."/>
            <person name="Xu J."/>
            <person name="Bruns T."/>
            <person name="Baldrian P."/>
            <person name="Vilgalys R."/>
            <person name="Dunand C."/>
            <person name="Henrissat B."/>
            <person name="Grigoriev I.V."/>
            <person name="Hibbett D."/>
            <person name="Nagy L.G."/>
            <person name="Martin F.M."/>
        </authorList>
    </citation>
    <scope>NUCLEOTIDE SEQUENCE</scope>
    <source>
        <strain evidence="2">BED1</strain>
    </source>
</reference>
<name>A0AAD4BEG2_BOLED</name>